<keyword evidence="2" id="KW-1185">Reference proteome</keyword>
<sequence>MEENKINKKRGKKIPCIRYANHIVCIPAPAKRRVDGATIRRILTRACAHKLKLQQLDSQRYFARRPLSAVGSAPVQRAPLLSMQSRIPCTAASLYTLLRLAVAVASSLSTKSRPSVAAAPSRNAVARAGLLHMMSI</sequence>
<reference evidence="1" key="1">
    <citation type="submission" date="2019-03" db="EMBL/GenBank/DDBJ databases">
        <title>WGS assembly of Setaria viridis.</title>
        <authorList>
            <person name="Huang P."/>
            <person name="Jenkins J."/>
            <person name="Grimwood J."/>
            <person name="Barry K."/>
            <person name="Healey A."/>
            <person name="Mamidi S."/>
            <person name="Sreedasyam A."/>
            <person name="Shu S."/>
            <person name="Feldman M."/>
            <person name="Wu J."/>
            <person name="Yu Y."/>
            <person name="Chen C."/>
            <person name="Johnson J."/>
            <person name="Rokhsar D."/>
            <person name="Baxter I."/>
            <person name="Schmutz J."/>
            <person name="Brutnell T."/>
            <person name="Kellogg E."/>
        </authorList>
    </citation>
    <scope>NUCLEOTIDE SEQUENCE [LARGE SCALE GENOMIC DNA]</scope>
</reference>
<organism evidence="1 2">
    <name type="scientific">Setaria viridis</name>
    <name type="common">Green bristlegrass</name>
    <name type="synonym">Setaria italica subsp. viridis</name>
    <dbReference type="NCBI Taxonomy" id="4556"/>
    <lineage>
        <taxon>Eukaryota</taxon>
        <taxon>Viridiplantae</taxon>
        <taxon>Streptophyta</taxon>
        <taxon>Embryophyta</taxon>
        <taxon>Tracheophyta</taxon>
        <taxon>Spermatophyta</taxon>
        <taxon>Magnoliopsida</taxon>
        <taxon>Liliopsida</taxon>
        <taxon>Poales</taxon>
        <taxon>Poaceae</taxon>
        <taxon>PACMAD clade</taxon>
        <taxon>Panicoideae</taxon>
        <taxon>Panicodae</taxon>
        <taxon>Paniceae</taxon>
        <taxon>Cenchrinae</taxon>
        <taxon>Setaria</taxon>
    </lineage>
</organism>
<protein>
    <submittedName>
        <fullName evidence="1">Uncharacterized protein</fullName>
    </submittedName>
</protein>
<dbReference type="EMBL" id="CM016559">
    <property type="protein sequence ID" value="TKV99021.1"/>
    <property type="molecule type" value="Genomic_DNA"/>
</dbReference>
<gene>
    <name evidence="1" type="ORF">SEVIR_8G012500v2</name>
</gene>
<dbReference type="Proteomes" id="UP000298652">
    <property type="component" value="Chromosome 8"/>
</dbReference>
<accession>A0A4U6TC63</accession>
<evidence type="ECO:0000313" key="2">
    <source>
        <dbReference type="Proteomes" id="UP000298652"/>
    </source>
</evidence>
<proteinExistence type="predicted"/>
<dbReference type="AlphaFoldDB" id="A0A4U6TC63"/>
<dbReference type="Gramene" id="TKV99021">
    <property type="protein sequence ID" value="TKV99021"/>
    <property type="gene ID" value="SEVIR_8G012500v2"/>
</dbReference>
<evidence type="ECO:0000313" key="1">
    <source>
        <dbReference type="EMBL" id="TKV99021.1"/>
    </source>
</evidence>
<name>A0A4U6TC63_SETVI</name>